<name>A0A1E7FC72_9STRA</name>
<evidence type="ECO:0000259" key="2">
    <source>
        <dbReference type="Pfam" id="PF20710"/>
    </source>
</evidence>
<dbReference type="InterPro" id="IPR049227">
    <property type="entry name" value="DUF6824"/>
</dbReference>
<reference evidence="3 4" key="1">
    <citation type="submission" date="2016-09" db="EMBL/GenBank/DDBJ databases">
        <title>Extensive genetic diversity and differential bi-allelic expression allows diatom success in the polar Southern Ocean.</title>
        <authorList>
            <consortium name="DOE Joint Genome Institute"/>
            <person name="Mock T."/>
            <person name="Otillar R.P."/>
            <person name="Strauss J."/>
            <person name="Dupont C."/>
            <person name="Frickenhaus S."/>
            <person name="Maumus F."/>
            <person name="Mcmullan M."/>
            <person name="Sanges R."/>
            <person name="Schmutz J."/>
            <person name="Toseland A."/>
            <person name="Valas R."/>
            <person name="Veluchamy A."/>
            <person name="Ward B.J."/>
            <person name="Allen A."/>
            <person name="Barry K."/>
            <person name="Falciatore A."/>
            <person name="Ferrante M."/>
            <person name="Fortunato A.E."/>
            <person name="Gloeckner G."/>
            <person name="Gruber A."/>
            <person name="Hipkin R."/>
            <person name="Janech M."/>
            <person name="Kroth P."/>
            <person name="Leese F."/>
            <person name="Lindquist E."/>
            <person name="Lyon B.R."/>
            <person name="Martin J."/>
            <person name="Mayer C."/>
            <person name="Parker M."/>
            <person name="Quesneville H."/>
            <person name="Raymond J."/>
            <person name="Uhlig C."/>
            <person name="Valentin K.U."/>
            <person name="Worden A.Z."/>
            <person name="Armbrust E.V."/>
            <person name="Bowler C."/>
            <person name="Green B."/>
            <person name="Moulton V."/>
            <person name="Van Oosterhout C."/>
            <person name="Grigoriev I."/>
        </authorList>
    </citation>
    <scope>NUCLEOTIDE SEQUENCE [LARGE SCALE GENOMIC DNA]</scope>
    <source>
        <strain evidence="3 4">CCMP1102</strain>
    </source>
</reference>
<dbReference type="InParanoid" id="A0A1E7FC72"/>
<feature type="domain" description="DUF6824" evidence="2">
    <location>
        <begin position="193"/>
        <end position="279"/>
    </location>
</feature>
<accession>A0A1E7FC72</accession>
<evidence type="ECO:0000256" key="1">
    <source>
        <dbReference type="SAM" id="MobiDB-lite"/>
    </source>
</evidence>
<proteinExistence type="predicted"/>
<organism evidence="3 4">
    <name type="scientific">Fragilariopsis cylindrus CCMP1102</name>
    <dbReference type="NCBI Taxonomy" id="635003"/>
    <lineage>
        <taxon>Eukaryota</taxon>
        <taxon>Sar</taxon>
        <taxon>Stramenopiles</taxon>
        <taxon>Ochrophyta</taxon>
        <taxon>Bacillariophyta</taxon>
        <taxon>Bacillariophyceae</taxon>
        <taxon>Bacillariophycidae</taxon>
        <taxon>Bacillariales</taxon>
        <taxon>Bacillariaceae</taxon>
        <taxon>Fragilariopsis</taxon>
    </lineage>
</organism>
<dbReference type="OrthoDB" id="10547748at2759"/>
<keyword evidence="4" id="KW-1185">Reference proteome</keyword>
<dbReference type="AlphaFoldDB" id="A0A1E7FC72"/>
<protein>
    <recommendedName>
        <fullName evidence="2">DUF6824 domain-containing protein</fullName>
    </recommendedName>
</protein>
<evidence type="ECO:0000313" key="4">
    <source>
        <dbReference type="Proteomes" id="UP000095751"/>
    </source>
</evidence>
<dbReference type="KEGG" id="fcy:FRACYDRAFT_240429"/>
<evidence type="ECO:0000313" key="3">
    <source>
        <dbReference type="EMBL" id="OEU15736.1"/>
    </source>
</evidence>
<dbReference type="Pfam" id="PF20710">
    <property type="entry name" value="DUF6824"/>
    <property type="match status" value="1"/>
</dbReference>
<sequence>MSFPSYILCGLPSFSMFSDDGDDGESHFSIMDLVGDLPLCCQDTEGLNAIFRPLTVEEPSGREMTNQQKMKAPWRPPLYRDKSLLSASTYPPGDDDSPSSVLPKIITPSVEIASCNKFFPSTDRCRSFQFTKYHVGDTNENPLPADFIPPKHSFSRSFEAGDKQHDRIVHIPLRSVPVDTPRIPQKLGLRPQDVVCGRGAPSSIHPGNLSFKAIIKKHEMKYLCSKRSEKPKVATEVLRQFRESGIRFVRRERDKEGTFIWVEIGEQREYEKVCQSLREGAPQLRRQMMATEAAKLRSKTGGNQQRQDTDTKISSETSANDDTTTSRDNIVRQYSLISNNDNVPVTERTSSSCNKVQRLYYDEKYGNKDCNIRDHYHSPYYIHLPPNRGGEILFRE</sequence>
<feature type="region of interest" description="Disordered" evidence="1">
    <location>
        <begin position="295"/>
        <end position="328"/>
    </location>
</feature>
<gene>
    <name evidence="3" type="ORF">FRACYDRAFT_240429</name>
</gene>
<dbReference type="EMBL" id="KV784359">
    <property type="protein sequence ID" value="OEU15736.1"/>
    <property type="molecule type" value="Genomic_DNA"/>
</dbReference>
<dbReference type="Proteomes" id="UP000095751">
    <property type="component" value="Unassembled WGS sequence"/>
</dbReference>
<feature type="compositionally biased region" description="Polar residues" evidence="1">
    <location>
        <begin position="314"/>
        <end position="328"/>
    </location>
</feature>